<organism evidence="2">
    <name type="scientific">Sterolibacterium denitrificans</name>
    <dbReference type="NCBI Taxonomy" id="157592"/>
    <lineage>
        <taxon>Bacteria</taxon>
        <taxon>Pseudomonadati</taxon>
        <taxon>Pseudomonadota</taxon>
        <taxon>Betaproteobacteria</taxon>
        <taxon>Nitrosomonadales</taxon>
        <taxon>Sterolibacteriaceae</taxon>
        <taxon>Sterolibacterium</taxon>
    </lineage>
</organism>
<feature type="compositionally biased region" description="Basic residues" evidence="1">
    <location>
        <begin position="118"/>
        <end position="138"/>
    </location>
</feature>
<feature type="compositionally biased region" description="Basic residues" evidence="1">
    <location>
        <begin position="241"/>
        <end position="251"/>
    </location>
</feature>
<feature type="compositionally biased region" description="Basic and acidic residues" evidence="1">
    <location>
        <begin position="257"/>
        <end position="266"/>
    </location>
</feature>
<feature type="non-terminal residue" evidence="2">
    <location>
        <position position="1"/>
    </location>
</feature>
<feature type="compositionally biased region" description="Basic residues" evidence="1">
    <location>
        <begin position="197"/>
        <end position="215"/>
    </location>
</feature>
<evidence type="ECO:0000256" key="1">
    <source>
        <dbReference type="SAM" id="MobiDB-lite"/>
    </source>
</evidence>
<feature type="compositionally biased region" description="Basic and acidic residues" evidence="1">
    <location>
        <begin position="77"/>
        <end position="88"/>
    </location>
</feature>
<dbReference type="EMBL" id="EU004090">
    <property type="protein sequence ID" value="ABV59993.1"/>
    <property type="molecule type" value="Genomic_DNA"/>
</dbReference>
<reference evidence="2" key="2">
    <citation type="journal article" date="2008" name="Appl. Environ. Microbiol.">
        <title>Cholest-4-en-3-one-delta 1-dehydrogenase, a flavoprotein catalyzing the second step in anoxic cholesterol metabolism.</title>
        <authorList>
            <person name="Chiang Y.R."/>
            <person name="Ismail W."/>
            <person name="Gallien S."/>
            <person name="Heintz D."/>
            <person name="Van Dorsselaer A."/>
            <person name="Fuchs G."/>
        </authorList>
    </citation>
    <scope>NUCLEOTIDE SEQUENCE</scope>
    <source>
        <strain evidence="2">Chol-1ST</strain>
    </source>
</reference>
<dbReference type="AlphaFoldDB" id="A9XWD2"/>
<name>A9XWD2_9PROT</name>
<feature type="region of interest" description="Disordered" evidence="1">
    <location>
        <begin position="1"/>
        <end position="144"/>
    </location>
</feature>
<feature type="compositionally biased region" description="Basic and acidic residues" evidence="1">
    <location>
        <begin position="23"/>
        <end position="49"/>
    </location>
</feature>
<feature type="region of interest" description="Disordered" evidence="1">
    <location>
        <begin position="194"/>
        <end position="276"/>
    </location>
</feature>
<sequence>HRRAGAHRRERHELPHHLRRSHRGGEENRRARALRRTRDLPQQRLRGDLLRPASGPRLPPARQDPQVRGRLPRHARLRADEQPVDRRPAAVSDGDPEQPRHSRRAARRGADRPVQRPGGHHRADRAASRRARRHHRRAAAKELRAASRLPRRLARDHPALRHSADLRRGRHRLPSRPRRCAGALWRHTRPLRAGQVHQRRPAARCAVRPRRHHESRRSAPAHPDAALRHAHRHLLVESRRHERGARHHRRAGTAGDLRPHRTERQAPDAGTAAGDE</sequence>
<proteinExistence type="predicted"/>
<protein>
    <submittedName>
        <fullName evidence="2">Putative cholest-4-en-3-one hydroxylase</fullName>
    </submittedName>
</protein>
<reference evidence="2" key="1">
    <citation type="submission" date="2007-06" db="EMBL/GenBank/DDBJ databases">
        <authorList>
            <person name="Chiang Y.-R."/>
            <person name="Ismail W."/>
            <person name="Fuchs G."/>
        </authorList>
    </citation>
    <scope>NUCLEOTIDE SEQUENCE</scope>
    <source>
        <strain evidence="2">Chol-1ST</strain>
    </source>
</reference>
<evidence type="ECO:0000313" key="2">
    <source>
        <dbReference type="EMBL" id="ABV59993.1"/>
    </source>
</evidence>
<feature type="compositionally biased region" description="Basic residues" evidence="1">
    <location>
        <begin position="1"/>
        <end position="10"/>
    </location>
</feature>
<accession>A9XWD2</accession>